<dbReference type="GO" id="GO:0017059">
    <property type="term" value="C:serine palmitoyltransferase complex"/>
    <property type="evidence" value="ECO:0007669"/>
    <property type="project" value="EnsemblFungi"/>
</dbReference>
<organism evidence="21 22">
    <name type="scientific">Eremothecium cymbalariae (strain CBS 270.75 / DBVPG 7215 / KCTC 17166 / NRRL Y-17582)</name>
    <name type="common">Yeast</name>
    <dbReference type="NCBI Taxonomy" id="931890"/>
    <lineage>
        <taxon>Eukaryota</taxon>
        <taxon>Fungi</taxon>
        <taxon>Dikarya</taxon>
        <taxon>Ascomycota</taxon>
        <taxon>Saccharomycotina</taxon>
        <taxon>Saccharomycetes</taxon>
        <taxon>Saccharomycetales</taxon>
        <taxon>Saccharomycetaceae</taxon>
        <taxon>Eremothecium</taxon>
    </lineage>
</organism>
<keyword evidence="15 19" id="KW-0472">Membrane</keyword>
<dbReference type="GO" id="GO:0046513">
    <property type="term" value="P:ceramide biosynthetic process"/>
    <property type="evidence" value="ECO:0007669"/>
    <property type="project" value="TreeGrafter"/>
</dbReference>
<dbReference type="Gene3D" id="3.90.1150.10">
    <property type="entry name" value="Aspartate Aminotransferase, domain 1"/>
    <property type="match status" value="1"/>
</dbReference>
<dbReference type="Pfam" id="PF00155">
    <property type="entry name" value="Aminotran_1_2"/>
    <property type="match status" value="1"/>
</dbReference>
<dbReference type="InterPro" id="IPR015422">
    <property type="entry name" value="PyrdxlP-dep_Trfase_small"/>
</dbReference>
<comment type="catalytic activity">
    <reaction evidence="17">
        <text>L-serine + hexadecanoyl-CoA + H(+) = 3-oxosphinganine + CO2 + CoA</text>
        <dbReference type="Rhea" id="RHEA:14761"/>
        <dbReference type="ChEBI" id="CHEBI:15378"/>
        <dbReference type="ChEBI" id="CHEBI:16526"/>
        <dbReference type="ChEBI" id="CHEBI:33384"/>
        <dbReference type="ChEBI" id="CHEBI:57287"/>
        <dbReference type="ChEBI" id="CHEBI:57379"/>
        <dbReference type="ChEBI" id="CHEBI:58299"/>
        <dbReference type="EC" id="2.3.1.50"/>
    </reaction>
</comment>
<dbReference type="EMBL" id="CP002501">
    <property type="protein sequence ID" value="AET40298.1"/>
    <property type="molecule type" value="Genomic_DNA"/>
</dbReference>
<keyword evidence="22" id="KW-1185">Reference proteome</keyword>
<reference evidence="21 22" key="1">
    <citation type="journal article" date="2011" name="G3 (Bethesda)">
        <title>Genome evolution in the Eremothecium clade of the Saccharomyces complex revealed by comparative genomics.</title>
        <authorList>
            <person name="Wendland J."/>
            <person name="Walther A."/>
        </authorList>
    </citation>
    <scope>NUCLEOTIDE SEQUENCE [LARGE SCALE GENOMIC DNA]</scope>
    <source>
        <strain evidence="22">CBS 270.75 / DBVPG 7215 / KCTC 17166 / NRRL Y-17582</strain>
    </source>
</reference>
<keyword evidence="11 18" id="KW-0663">Pyridoxal phosphate</keyword>
<dbReference type="GO" id="GO:0046512">
    <property type="term" value="P:sphingosine biosynthetic process"/>
    <property type="evidence" value="ECO:0007669"/>
    <property type="project" value="TreeGrafter"/>
</dbReference>
<evidence type="ECO:0000256" key="16">
    <source>
        <dbReference type="ARBA" id="ARBA00023315"/>
    </source>
</evidence>
<dbReference type="KEGG" id="erc:Ecym_5558"/>
<evidence type="ECO:0000256" key="18">
    <source>
        <dbReference type="RuleBase" id="RU003693"/>
    </source>
</evidence>
<dbReference type="STRING" id="931890.I6NE06"/>
<dbReference type="OMA" id="QPRANGC"/>
<dbReference type="EC" id="2.3.1.50" evidence="7"/>
<dbReference type="HOGENOM" id="CLU_015846_7_2_1"/>
<dbReference type="SUPFAM" id="SSF53383">
    <property type="entry name" value="PLP-dependent transferases"/>
    <property type="match status" value="1"/>
</dbReference>
<dbReference type="CDD" id="cd06454">
    <property type="entry name" value="KBL_like"/>
    <property type="match status" value="1"/>
</dbReference>
<keyword evidence="8" id="KW-0808">Transferase</keyword>
<evidence type="ECO:0000256" key="2">
    <source>
        <dbReference type="ARBA" id="ARBA00004240"/>
    </source>
</evidence>
<dbReference type="PROSITE" id="PS00599">
    <property type="entry name" value="AA_TRANSFER_CLASS_2"/>
    <property type="match status" value="1"/>
</dbReference>
<dbReference type="GO" id="GO:0016020">
    <property type="term" value="C:membrane"/>
    <property type="evidence" value="ECO:0007669"/>
    <property type="project" value="UniProtKB-SubCell"/>
</dbReference>
<comment type="pathway">
    <text evidence="5">Sphingolipid metabolism.</text>
</comment>
<comment type="similarity">
    <text evidence="6 18">Belongs to the class-II pyridoxal-phosphate-dependent aminotransferase family.</text>
</comment>
<keyword evidence="9 19" id="KW-0812">Transmembrane</keyword>
<evidence type="ECO:0000256" key="4">
    <source>
        <dbReference type="ARBA" id="ARBA00004760"/>
    </source>
</evidence>
<keyword evidence="16" id="KW-0012">Acyltransferase</keyword>
<dbReference type="AlphaFoldDB" id="I6NE06"/>
<dbReference type="FunFam" id="3.40.640.10:FF:000047">
    <property type="entry name" value="serine palmitoyltransferase 2 isoform X1"/>
    <property type="match status" value="1"/>
</dbReference>
<keyword evidence="12" id="KW-0746">Sphingolipid metabolism</keyword>
<proteinExistence type="inferred from homology"/>
<evidence type="ECO:0000256" key="19">
    <source>
        <dbReference type="SAM" id="Phobius"/>
    </source>
</evidence>
<dbReference type="InterPro" id="IPR050087">
    <property type="entry name" value="AON_synthase_class-II"/>
</dbReference>
<comment type="subcellular location">
    <subcellularLocation>
        <location evidence="2">Endoplasmic reticulum</location>
    </subcellularLocation>
    <subcellularLocation>
        <location evidence="3">Membrane</location>
    </subcellularLocation>
</comment>
<dbReference type="PANTHER" id="PTHR13693:SF3">
    <property type="entry name" value="LD36009P"/>
    <property type="match status" value="1"/>
</dbReference>
<sequence length="562" mass="63033">MSSVSNTRVPLIAPEEISLEDKKENEFGQLTSVEFLVAPKSRGGAPLRDPILDAPPYYVSVITYLNYLILIILGHIHDFFGLKFPKDKHSEIMERDGYAPWFSKFESFFVRRMKKRIDDCFSRPTTGVPGRFIRCVDRVAHQLNDFFTYPGSTSMCLNLSSYNYLGFAQSEGQCTDAALEAVHKYGIYSNGPRAQTGTIDLHLEAEQYIATFIGKPDVIIFSMGYGCNANLFSSFLDSKCLVISDELNHTSIRTGVRLSGAAVRKFKHNDMKALEQLIREQIVQGQPKSHRPWKKILICVEGLYSMEGTMCNLPKLVELKNRYKCYLFVDEAHSIGAIGPRGRGVCDYFGIDPSEVDILMGTLTKSFGAAGGYIGADKWIVERLRLDLTTNNYAEPSPAPVLAQIISSLRTITGEICPGQGQERLQRIAFNSRYLRLALQRLGFIVYGIADSPVIPMLLYAPSKMPAFSRMMLQRKIAVVVVAYPATPLDESRVRFCVSAALIKEDIDYLLRHVNEVGEKLFLKVSSGKAGGSMDGKPPRWDIEEVIKQTPKDCKDDKYFLI</sequence>
<dbReference type="GO" id="GO:0005783">
    <property type="term" value="C:endoplasmic reticulum"/>
    <property type="evidence" value="ECO:0007669"/>
    <property type="project" value="UniProtKB-SubCell"/>
</dbReference>
<dbReference type="InterPro" id="IPR004839">
    <property type="entry name" value="Aminotransferase_I/II_large"/>
</dbReference>
<evidence type="ECO:0000256" key="10">
    <source>
        <dbReference type="ARBA" id="ARBA00022824"/>
    </source>
</evidence>
<feature type="transmembrane region" description="Helical" evidence="19">
    <location>
        <begin position="57"/>
        <end position="76"/>
    </location>
</feature>
<comment type="pathway">
    <text evidence="4">Lipid metabolism; sphingolipid metabolism.</text>
</comment>
<protein>
    <recommendedName>
        <fullName evidence="7">serine C-palmitoyltransferase</fullName>
        <ecNumber evidence="7">2.3.1.50</ecNumber>
    </recommendedName>
</protein>
<evidence type="ECO:0000259" key="20">
    <source>
        <dbReference type="Pfam" id="PF00155"/>
    </source>
</evidence>
<evidence type="ECO:0000256" key="9">
    <source>
        <dbReference type="ARBA" id="ARBA00022692"/>
    </source>
</evidence>
<gene>
    <name evidence="21" type="ordered locus">Ecym_5558</name>
</gene>
<dbReference type="GO" id="GO:0030170">
    <property type="term" value="F:pyridoxal phosphate binding"/>
    <property type="evidence" value="ECO:0007669"/>
    <property type="project" value="InterPro"/>
</dbReference>
<dbReference type="eggNOG" id="KOG1357">
    <property type="taxonomic scope" value="Eukaryota"/>
</dbReference>
<dbReference type="InterPro" id="IPR015424">
    <property type="entry name" value="PyrdxlP-dep_Trfase"/>
</dbReference>
<evidence type="ECO:0000313" key="22">
    <source>
        <dbReference type="Proteomes" id="UP000006790"/>
    </source>
</evidence>
<dbReference type="GO" id="GO:0004758">
    <property type="term" value="F:serine C-palmitoyltransferase activity"/>
    <property type="evidence" value="ECO:0007669"/>
    <property type="project" value="UniProtKB-EC"/>
</dbReference>
<evidence type="ECO:0000256" key="6">
    <source>
        <dbReference type="ARBA" id="ARBA00008392"/>
    </source>
</evidence>
<evidence type="ECO:0000256" key="17">
    <source>
        <dbReference type="ARBA" id="ARBA00048528"/>
    </source>
</evidence>
<keyword evidence="10" id="KW-0256">Endoplasmic reticulum</keyword>
<dbReference type="RefSeq" id="XP_003647115.1">
    <property type="nucleotide sequence ID" value="XM_003647067.1"/>
</dbReference>
<dbReference type="InterPro" id="IPR015421">
    <property type="entry name" value="PyrdxlP-dep_Trfase_major"/>
</dbReference>
<evidence type="ECO:0000256" key="1">
    <source>
        <dbReference type="ARBA" id="ARBA00001933"/>
    </source>
</evidence>
<dbReference type="Proteomes" id="UP000006790">
    <property type="component" value="Chromosome 5"/>
</dbReference>
<evidence type="ECO:0000256" key="11">
    <source>
        <dbReference type="ARBA" id="ARBA00022898"/>
    </source>
</evidence>
<evidence type="ECO:0000313" key="21">
    <source>
        <dbReference type="EMBL" id="AET40298.1"/>
    </source>
</evidence>
<dbReference type="InParanoid" id="I6NE06"/>
<dbReference type="GeneID" id="11468641"/>
<evidence type="ECO:0000256" key="8">
    <source>
        <dbReference type="ARBA" id="ARBA00022679"/>
    </source>
</evidence>
<accession>I6NE06</accession>
<dbReference type="Gene3D" id="3.40.640.10">
    <property type="entry name" value="Type I PLP-dependent aspartate aminotransferase-like (Major domain)"/>
    <property type="match status" value="1"/>
</dbReference>
<dbReference type="FunCoup" id="I6NE06">
    <property type="interactions" value="389"/>
</dbReference>
<keyword evidence="13 19" id="KW-1133">Transmembrane helix</keyword>
<dbReference type="OrthoDB" id="65434at2759"/>
<dbReference type="InterPro" id="IPR001917">
    <property type="entry name" value="Aminotrans_II_pyridoxalP_BS"/>
</dbReference>
<evidence type="ECO:0000256" key="14">
    <source>
        <dbReference type="ARBA" id="ARBA00023098"/>
    </source>
</evidence>
<evidence type="ECO:0000256" key="12">
    <source>
        <dbReference type="ARBA" id="ARBA00022919"/>
    </source>
</evidence>
<comment type="cofactor">
    <cofactor evidence="1 18">
        <name>pyridoxal 5'-phosphate</name>
        <dbReference type="ChEBI" id="CHEBI:597326"/>
    </cofactor>
</comment>
<evidence type="ECO:0000256" key="15">
    <source>
        <dbReference type="ARBA" id="ARBA00023136"/>
    </source>
</evidence>
<evidence type="ECO:0000256" key="7">
    <source>
        <dbReference type="ARBA" id="ARBA00013220"/>
    </source>
</evidence>
<evidence type="ECO:0000256" key="13">
    <source>
        <dbReference type="ARBA" id="ARBA00022989"/>
    </source>
</evidence>
<dbReference type="PANTHER" id="PTHR13693">
    <property type="entry name" value="CLASS II AMINOTRANSFERASE/8-AMINO-7-OXONONANOATE SYNTHASE"/>
    <property type="match status" value="1"/>
</dbReference>
<evidence type="ECO:0000256" key="5">
    <source>
        <dbReference type="ARBA" id="ARBA00004991"/>
    </source>
</evidence>
<name>I6NE06_ERECY</name>
<keyword evidence="14" id="KW-0443">Lipid metabolism</keyword>
<feature type="domain" description="Aminotransferase class I/classII large" evidence="20">
    <location>
        <begin position="156"/>
        <end position="513"/>
    </location>
</feature>
<evidence type="ECO:0000256" key="3">
    <source>
        <dbReference type="ARBA" id="ARBA00004370"/>
    </source>
</evidence>